<accession>A0A2P2P3X4</accession>
<evidence type="ECO:0000313" key="1">
    <source>
        <dbReference type="EMBL" id="MBX49455.1"/>
    </source>
</evidence>
<dbReference type="EMBL" id="GGEC01068971">
    <property type="protein sequence ID" value="MBX49455.1"/>
    <property type="molecule type" value="Transcribed_RNA"/>
</dbReference>
<proteinExistence type="predicted"/>
<name>A0A2P2P3X4_RHIMU</name>
<dbReference type="AlphaFoldDB" id="A0A2P2P3X4"/>
<sequence>MKKSSWGMQLFPPCYRKRNGRLRKYIIPVHKTKVSRRDSPLILEDREVLGR</sequence>
<reference evidence="1" key="1">
    <citation type="submission" date="2018-02" db="EMBL/GenBank/DDBJ databases">
        <title>Rhizophora mucronata_Transcriptome.</title>
        <authorList>
            <person name="Meera S.P."/>
            <person name="Sreeshan A."/>
            <person name="Augustine A."/>
        </authorList>
    </citation>
    <scope>NUCLEOTIDE SEQUENCE</scope>
    <source>
        <tissue evidence="1">Leaf</tissue>
    </source>
</reference>
<organism evidence="1">
    <name type="scientific">Rhizophora mucronata</name>
    <name type="common">Asiatic mangrove</name>
    <dbReference type="NCBI Taxonomy" id="61149"/>
    <lineage>
        <taxon>Eukaryota</taxon>
        <taxon>Viridiplantae</taxon>
        <taxon>Streptophyta</taxon>
        <taxon>Embryophyta</taxon>
        <taxon>Tracheophyta</taxon>
        <taxon>Spermatophyta</taxon>
        <taxon>Magnoliopsida</taxon>
        <taxon>eudicotyledons</taxon>
        <taxon>Gunneridae</taxon>
        <taxon>Pentapetalae</taxon>
        <taxon>rosids</taxon>
        <taxon>fabids</taxon>
        <taxon>Malpighiales</taxon>
        <taxon>Rhizophoraceae</taxon>
        <taxon>Rhizophora</taxon>
    </lineage>
</organism>
<protein>
    <submittedName>
        <fullName evidence="1">Uncharacterized protein</fullName>
    </submittedName>
</protein>